<evidence type="ECO:0000313" key="1">
    <source>
        <dbReference type="EMBL" id="MBB5834142.1"/>
    </source>
</evidence>
<dbReference type="AlphaFoldDB" id="A0A7W9J1X3"/>
<comment type="caution">
    <text evidence="1">The sequence shown here is derived from an EMBL/GenBank/DDBJ whole genome shotgun (WGS) entry which is preliminary data.</text>
</comment>
<keyword evidence="2" id="KW-1185">Reference proteome</keyword>
<reference evidence="1 2" key="1">
    <citation type="submission" date="2020-08" db="EMBL/GenBank/DDBJ databases">
        <title>Sequencing the genomes of 1000 actinobacteria strains.</title>
        <authorList>
            <person name="Klenk H.-P."/>
        </authorList>
    </citation>
    <scope>NUCLEOTIDE SEQUENCE [LARGE SCALE GENOMIC DNA]</scope>
    <source>
        <strain evidence="1 2">DSM 28967</strain>
    </source>
</reference>
<gene>
    <name evidence="1" type="ORF">HDA39_000876</name>
</gene>
<sequence length="215" mass="23507">MSDSGFHLVEVGSDLDQAGEVVDRLLALNVSDRVLVEVECETTSHALDWWLSRATVGWTTLEFLLPPEVAVEVEWLLVADGRARGGVVGPEGVHLWVEPTDTAALEKLARSAPVPVRVYVGDLKPALFTWAMIPPAPARTLVYWDDCWWPPEGEFRGESKHAGVAVAVNASTLWDLDPGPVGFRVYVETRSGDVELARRLAGKARLEVLAEAESL</sequence>
<dbReference type="EMBL" id="JACHMY010000001">
    <property type="protein sequence ID" value="MBB5834142.1"/>
    <property type="molecule type" value="Genomic_DNA"/>
</dbReference>
<accession>A0A7W9J1X3</accession>
<dbReference type="Proteomes" id="UP000549971">
    <property type="component" value="Unassembled WGS sequence"/>
</dbReference>
<organism evidence="1 2">
    <name type="scientific">Kribbella italica</name>
    <dbReference type="NCBI Taxonomy" id="1540520"/>
    <lineage>
        <taxon>Bacteria</taxon>
        <taxon>Bacillati</taxon>
        <taxon>Actinomycetota</taxon>
        <taxon>Actinomycetes</taxon>
        <taxon>Propionibacteriales</taxon>
        <taxon>Kribbellaceae</taxon>
        <taxon>Kribbella</taxon>
    </lineage>
</organism>
<dbReference type="RefSeq" id="WP_184793944.1">
    <property type="nucleotide sequence ID" value="NZ_JACHMY010000001.1"/>
</dbReference>
<proteinExistence type="predicted"/>
<evidence type="ECO:0000313" key="2">
    <source>
        <dbReference type="Proteomes" id="UP000549971"/>
    </source>
</evidence>
<name>A0A7W9J1X3_9ACTN</name>
<protein>
    <submittedName>
        <fullName evidence="1">Uncharacterized protein</fullName>
    </submittedName>
</protein>